<evidence type="ECO:0000259" key="4">
    <source>
        <dbReference type="SMART" id="SM00062"/>
    </source>
</evidence>
<dbReference type="PANTHER" id="PTHR30085:SF2">
    <property type="entry name" value="GLUTAMATE_ASPARTATE IMPORT SOLUTE-BINDING PROTEIN"/>
    <property type="match status" value="1"/>
</dbReference>
<sequence length="306" mass="35002">MMTRYASQATTRWIINAILLSLCIGLPMQARSEGTLEKIRRTNAVVIAYLNGTTPFAFLGDDKQVTGYTIELCRNIAEGLRKELKLPRMQVQFLEVDTVTRFIALDQGKADLECSTSTNNAERRKIAAFTVPHFFAAVRMLVKKDSGIRNWEDLRDRTVVVPRNTPMVKLLEQRSKIRSLNIRIVEVAYNGDAFDSVEKGKADAFVMEDVLLRRYLLSAPQAENYQVVGEALSLEPYGIMMRKGDPEFKRFVDLQMVRIVRSGEIYRIYDRWFVQPISAKVPSMNMPMGFILRDTLRYPTDKVGDD</sequence>
<accession>A0ABM5UWT1</accession>
<reference evidence="7" key="1">
    <citation type="journal article" date="2015" name="Genome Announc.">
        <title>Complete Genome Sequence of Herbaspirillum hiltneri N3 (DSM 17495), Isolated from Surface-Sterilized Wheat Roots.</title>
        <authorList>
            <person name="Guizelini D."/>
            <person name="Saizaki P.M."/>
            <person name="Coimbra N.A."/>
            <person name="Weiss V.A."/>
            <person name="Faoro H."/>
            <person name="Sfeir M.Z."/>
            <person name="Baura V.A."/>
            <person name="Monteiro R.A."/>
            <person name="Chubatsu L.S."/>
            <person name="Souza E.M."/>
            <person name="Cruz L.M."/>
            <person name="Pedrosa F.O."/>
            <person name="Raittz R.T."/>
            <person name="Marchaukoski J.N."/>
            <person name="Steffens M.B."/>
        </authorList>
    </citation>
    <scope>NUCLEOTIDE SEQUENCE [LARGE SCALE GENOMIC DNA]</scope>
    <source>
        <strain evidence="7">N3</strain>
    </source>
</reference>
<evidence type="ECO:0000259" key="5">
    <source>
        <dbReference type="SMART" id="SM00079"/>
    </source>
</evidence>
<protein>
    <submittedName>
        <fullName evidence="6">Amino acid ABC transporter substrate-binding protein</fullName>
    </submittedName>
</protein>
<dbReference type="InterPro" id="IPR001320">
    <property type="entry name" value="Iontro_rcpt_C"/>
</dbReference>
<dbReference type="SMART" id="SM00062">
    <property type="entry name" value="PBPb"/>
    <property type="match status" value="1"/>
</dbReference>
<dbReference type="Gene3D" id="3.40.190.10">
    <property type="entry name" value="Periplasmic binding protein-like II"/>
    <property type="match status" value="2"/>
</dbReference>
<keyword evidence="3" id="KW-0732">Signal</keyword>
<dbReference type="InterPro" id="IPR001638">
    <property type="entry name" value="Solute-binding_3/MltF_N"/>
</dbReference>
<evidence type="ECO:0000256" key="3">
    <source>
        <dbReference type="ARBA" id="ARBA00022729"/>
    </source>
</evidence>
<dbReference type="SUPFAM" id="SSF53850">
    <property type="entry name" value="Periplasmic binding protein-like II"/>
    <property type="match status" value="1"/>
</dbReference>
<evidence type="ECO:0000256" key="1">
    <source>
        <dbReference type="ARBA" id="ARBA00010333"/>
    </source>
</evidence>
<evidence type="ECO:0000313" key="6">
    <source>
        <dbReference type="EMBL" id="AKZ61631.1"/>
    </source>
</evidence>
<dbReference type="Pfam" id="PF00497">
    <property type="entry name" value="SBP_bac_3"/>
    <property type="match status" value="1"/>
</dbReference>
<gene>
    <name evidence="6" type="ORF">F506_02160</name>
</gene>
<dbReference type="EMBL" id="CP011409">
    <property type="protein sequence ID" value="AKZ61631.1"/>
    <property type="molecule type" value="Genomic_DNA"/>
</dbReference>
<keyword evidence="2" id="KW-0813">Transport</keyword>
<feature type="domain" description="Solute-binding protein family 3/N-terminal" evidence="4">
    <location>
        <begin position="44"/>
        <end position="276"/>
    </location>
</feature>
<dbReference type="PANTHER" id="PTHR30085">
    <property type="entry name" value="AMINO ACID ABC TRANSPORTER PERMEASE"/>
    <property type="match status" value="1"/>
</dbReference>
<evidence type="ECO:0000313" key="7">
    <source>
        <dbReference type="Proteomes" id="UP000063429"/>
    </source>
</evidence>
<dbReference type="Proteomes" id="UP000063429">
    <property type="component" value="Chromosome"/>
</dbReference>
<proteinExistence type="inferred from homology"/>
<comment type="similarity">
    <text evidence="1">Belongs to the bacterial solute-binding protein 3 family.</text>
</comment>
<evidence type="ECO:0000256" key="2">
    <source>
        <dbReference type="ARBA" id="ARBA00022448"/>
    </source>
</evidence>
<name>A0ABM5UWT1_9BURK</name>
<dbReference type="SMART" id="SM00079">
    <property type="entry name" value="PBPe"/>
    <property type="match status" value="1"/>
</dbReference>
<dbReference type="InterPro" id="IPR051455">
    <property type="entry name" value="Bact_solute-bind_prot3"/>
</dbReference>
<organism evidence="6 7">
    <name type="scientific">Herbaspirillum hiltneri N3</name>
    <dbReference type="NCBI Taxonomy" id="1262470"/>
    <lineage>
        <taxon>Bacteria</taxon>
        <taxon>Pseudomonadati</taxon>
        <taxon>Pseudomonadota</taxon>
        <taxon>Betaproteobacteria</taxon>
        <taxon>Burkholderiales</taxon>
        <taxon>Oxalobacteraceae</taxon>
        <taxon>Herbaspirillum</taxon>
    </lineage>
</organism>
<dbReference type="RefSeq" id="WP_235471341.1">
    <property type="nucleotide sequence ID" value="NZ_CP011409.1"/>
</dbReference>
<keyword evidence="7" id="KW-1185">Reference proteome</keyword>
<feature type="domain" description="Ionotropic glutamate receptor C-terminal" evidence="5">
    <location>
        <begin position="45"/>
        <end position="275"/>
    </location>
</feature>
<dbReference type="CDD" id="cd13688">
    <property type="entry name" value="PBP2_GltI_DEBP"/>
    <property type="match status" value="1"/>
</dbReference>